<feature type="domain" description="Reverse transcriptase" evidence="1">
    <location>
        <begin position="87"/>
        <end position="294"/>
    </location>
</feature>
<dbReference type="AlphaFoldDB" id="A0AAV7VEP5"/>
<dbReference type="Proteomes" id="UP001066276">
    <property type="component" value="Chromosome 2_1"/>
</dbReference>
<organism evidence="2 3">
    <name type="scientific">Pleurodeles waltl</name>
    <name type="common">Iberian ribbed newt</name>
    <dbReference type="NCBI Taxonomy" id="8319"/>
    <lineage>
        <taxon>Eukaryota</taxon>
        <taxon>Metazoa</taxon>
        <taxon>Chordata</taxon>
        <taxon>Craniata</taxon>
        <taxon>Vertebrata</taxon>
        <taxon>Euteleostomi</taxon>
        <taxon>Amphibia</taxon>
        <taxon>Batrachia</taxon>
        <taxon>Caudata</taxon>
        <taxon>Salamandroidea</taxon>
        <taxon>Salamandridae</taxon>
        <taxon>Pleurodelinae</taxon>
        <taxon>Pleurodeles</taxon>
    </lineage>
</organism>
<protein>
    <recommendedName>
        <fullName evidence="1">Reverse transcriptase domain-containing protein</fullName>
    </recommendedName>
</protein>
<accession>A0AAV7VEP5</accession>
<evidence type="ECO:0000313" key="2">
    <source>
        <dbReference type="EMBL" id="KAJ1199212.1"/>
    </source>
</evidence>
<keyword evidence="3" id="KW-1185">Reference proteome</keyword>
<dbReference type="Pfam" id="PF00078">
    <property type="entry name" value="RVT_1"/>
    <property type="match status" value="1"/>
</dbReference>
<proteinExistence type="predicted"/>
<dbReference type="InterPro" id="IPR043502">
    <property type="entry name" value="DNA/RNA_pol_sf"/>
</dbReference>
<name>A0AAV7VEP5_PLEWA</name>
<comment type="caution">
    <text evidence="2">The sequence shown here is derived from an EMBL/GenBank/DDBJ whole genome shotgun (WGS) entry which is preliminary data.</text>
</comment>
<gene>
    <name evidence="2" type="ORF">NDU88_003050</name>
</gene>
<dbReference type="SUPFAM" id="SSF56672">
    <property type="entry name" value="DNA/RNA polymerases"/>
    <property type="match status" value="1"/>
</dbReference>
<dbReference type="EMBL" id="JANPWB010000003">
    <property type="protein sequence ID" value="KAJ1199212.1"/>
    <property type="molecule type" value="Genomic_DNA"/>
</dbReference>
<dbReference type="InterPro" id="IPR000477">
    <property type="entry name" value="RT_dom"/>
</dbReference>
<sequence>MSQLTLTQADELDRLIHTEEVTSGTARMKPHKSPGLDGIPASFYKIFLHSLAPILTRVFKFIDNPHNLFPSLREASIVVISKLGKDKQKVESYWMISLLSVDVKLLTGILAAQLNPQMADLVIPDQAGFVLLRECCDITKIILHIIAKAKSSKREILLLPVDAEKTFNHLHWPYLTAMLTHFAFGFWFHNWILSNYGHPRATVRVNGHTSTFFTINMGTPQGCLLSYLLFALYVEPFAEKVSEHPNITVVRFGGKEHIICLYADDIIALDNLRTALLAFLEEVGYFSEAEALQIDIQTSQPLNLLVSPHMAAQISSNFPIQ</sequence>
<evidence type="ECO:0000259" key="1">
    <source>
        <dbReference type="Pfam" id="PF00078"/>
    </source>
</evidence>
<dbReference type="PANTHER" id="PTHR31635:SF196">
    <property type="entry name" value="REVERSE TRANSCRIPTASE DOMAIN-CONTAINING PROTEIN-RELATED"/>
    <property type="match status" value="1"/>
</dbReference>
<reference evidence="2" key="1">
    <citation type="journal article" date="2022" name="bioRxiv">
        <title>Sequencing and chromosome-scale assembly of the giantPleurodeles waltlgenome.</title>
        <authorList>
            <person name="Brown T."/>
            <person name="Elewa A."/>
            <person name="Iarovenko S."/>
            <person name="Subramanian E."/>
            <person name="Araus A.J."/>
            <person name="Petzold A."/>
            <person name="Susuki M."/>
            <person name="Suzuki K.-i.T."/>
            <person name="Hayashi T."/>
            <person name="Toyoda A."/>
            <person name="Oliveira C."/>
            <person name="Osipova E."/>
            <person name="Leigh N.D."/>
            <person name="Simon A."/>
            <person name="Yun M.H."/>
        </authorList>
    </citation>
    <scope>NUCLEOTIDE SEQUENCE</scope>
    <source>
        <strain evidence="2">20211129_DDA</strain>
        <tissue evidence="2">Liver</tissue>
    </source>
</reference>
<dbReference type="PANTHER" id="PTHR31635">
    <property type="entry name" value="REVERSE TRANSCRIPTASE DOMAIN-CONTAINING PROTEIN-RELATED"/>
    <property type="match status" value="1"/>
</dbReference>
<evidence type="ECO:0000313" key="3">
    <source>
        <dbReference type="Proteomes" id="UP001066276"/>
    </source>
</evidence>